<feature type="domain" description="Peptidase S8/S53" evidence="6">
    <location>
        <begin position="583"/>
        <end position="786"/>
    </location>
</feature>
<keyword evidence="3 5" id="KW-0378">Hydrolase</keyword>
<sequence length="869" mass="97050">MEEFNQDKDIDLSPFPKENIWLDKTTFNLVKDHMRQFTSERYRNIISCYRAEDNAFIRTNSGVCSDRDTHPFEGISYQICNLFFPIWILLALIPEEEERGLTIDKLVVAVFHEEISSYIIKELRPLVGKGSLIIKKLTIMCLSKNTLPNITNLKEQLENLGNVKFEHVKLKVVVLPISKSNLEELCAASKGLDKLKLMRDYTHESNVERISIDDDVMKKYSDHSEEDDLAAETPLLKGTRDSPHKMFGDPANVNITSQSMPTNRVLIAILGYGCHQPMSTNQTGSPLNNHIIDKKNFTNHTAPVYGNKYFTSKTDLVICQTTYCNGTIANGATSKAIQWLREKWKETWKKKNYDNLLVLIPYGGQYMEDEMIQIHKATDEGIIIVCAAGDRGGGVVFPAALGTVLSVGVADNGPKGREVDIHVPVSQKAFLHCSALSRLIPNSPTPVPGCAAAAAIFTGLLALLVSRINHVLDSILSDPLNQALASAIWNTPGHLHTCVIRELLVSEGNGSHHPQLGYGDGEKIINDLLRASDGVLLEKLANVLLIDDASNFNKTKHTKLNTIYSIEKIDEEEREKSFHNLDGRGISVTVLDKDMEEKEEWIGENKTSFKPFPATGTYKRHGKDCASVLHTICPNASILCANNVEELYHLAFTDCINHEPPIDVISYSISIPSFYYDMCRVVNEAVVTGKIIVFAAGNTGKKERNTVEYPGRIGNILVVGGRDESHNRIGFSSVGREMDFLAEGEIGTYSGTSFAAPVVAGYIALLLQFIKENMNTDHDKIRAWSKNEEEAYEWRDIPAFDAAHNVYAMRTLLKLLVPKPQDHSEAEGFGCLDFSKLFPCYLIENSHELVTGSAKTKIHETLQKFYKHM</sequence>
<dbReference type="PROSITE" id="PS00138">
    <property type="entry name" value="SUBTILASE_SER"/>
    <property type="match status" value="1"/>
</dbReference>
<keyword evidence="2 5" id="KW-0645">Protease</keyword>
<name>A0A1X7T651_AMPQE</name>
<evidence type="ECO:0000256" key="3">
    <source>
        <dbReference type="ARBA" id="ARBA00022801"/>
    </source>
</evidence>
<accession>A0A1X7T651</accession>
<evidence type="ECO:0000256" key="2">
    <source>
        <dbReference type="ARBA" id="ARBA00022670"/>
    </source>
</evidence>
<dbReference type="InterPro" id="IPR000209">
    <property type="entry name" value="Peptidase_S8/S53_dom"/>
</dbReference>
<evidence type="ECO:0000256" key="4">
    <source>
        <dbReference type="ARBA" id="ARBA00022825"/>
    </source>
</evidence>
<evidence type="ECO:0000259" key="6">
    <source>
        <dbReference type="Pfam" id="PF00082"/>
    </source>
</evidence>
<dbReference type="InterPro" id="IPR050131">
    <property type="entry name" value="Peptidase_S8_subtilisin-like"/>
</dbReference>
<dbReference type="InParanoid" id="A0A1X7T651"/>
<dbReference type="EnsemblMetazoa" id="Aqu2.1.09962_001">
    <property type="protein sequence ID" value="Aqu2.1.09962_001"/>
    <property type="gene ID" value="Aqu2.1.09962"/>
</dbReference>
<evidence type="ECO:0000256" key="5">
    <source>
        <dbReference type="PROSITE-ProRule" id="PRU01240"/>
    </source>
</evidence>
<dbReference type="SUPFAM" id="SSF52743">
    <property type="entry name" value="Subtilisin-like"/>
    <property type="match status" value="2"/>
</dbReference>
<feature type="active site" description="Charge relay system" evidence="5">
    <location>
        <position position="753"/>
    </location>
</feature>
<feature type="active site" description="Charge relay system" evidence="5">
    <location>
        <position position="592"/>
    </location>
</feature>
<protein>
    <recommendedName>
        <fullName evidence="6">Peptidase S8/S53 domain-containing protein</fullName>
    </recommendedName>
</protein>
<evidence type="ECO:0000313" key="7">
    <source>
        <dbReference type="EnsemblMetazoa" id="Aqu2.1.09962_001"/>
    </source>
</evidence>
<evidence type="ECO:0000256" key="1">
    <source>
        <dbReference type="ARBA" id="ARBA00011073"/>
    </source>
</evidence>
<dbReference type="PANTHER" id="PTHR43806">
    <property type="entry name" value="PEPTIDASE S8"/>
    <property type="match status" value="1"/>
</dbReference>
<dbReference type="PANTHER" id="PTHR43806:SF11">
    <property type="entry name" value="CEREVISIN-RELATED"/>
    <property type="match status" value="1"/>
</dbReference>
<comment type="similarity">
    <text evidence="1 5">Belongs to the peptidase S8 family.</text>
</comment>
<dbReference type="CDD" id="cd00306">
    <property type="entry name" value="Peptidases_S8_S53"/>
    <property type="match status" value="2"/>
</dbReference>
<dbReference type="PRINTS" id="PR00723">
    <property type="entry name" value="SUBTILISIN"/>
</dbReference>
<dbReference type="eggNOG" id="ENOG502TFJX">
    <property type="taxonomic scope" value="Eukaryota"/>
</dbReference>
<organism evidence="7">
    <name type="scientific">Amphimedon queenslandica</name>
    <name type="common">Sponge</name>
    <dbReference type="NCBI Taxonomy" id="400682"/>
    <lineage>
        <taxon>Eukaryota</taxon>
        <taxon>Metazoa</taxon>
        <taxon>Porifera</taxon>
        <taxon>Demospongiae</taxon>
        <taxon>Heteroscleromorpha</taxon>
        <taxon>Haplosclerida</taxon>
        <taxon>Niphatidae</taxon>
        <taxon>Amphimedon</taxon>
    </lineage>
</organism>
<dbReference type="Pfam" id="PF00082">
    <property type="entry name" value="Peptidase_S8"/>
    <property type="match status" value="1"/>
</dbReference>
<dbReference type="InterPro" id="IPR023828">
    <property type="entry name" value="Peptidase_S8_Ser-AS"/>
</dbReference>
<dbReference type="GO" id="GO:0004252">
    <property type="term" value="F:serine-type endopeptidase activity"/>
    <property type="evidence" value="ECO:0007669"/>
    <property type="project" value="UniProtKB-UniRule"/>
</dbReference>
<dbReference type="AlphaFoldDB" id="A0A1X7T651"/>
<feature type="active site" description="Charge relay system" evidence="5">
    <location>
        <position position="621"/>
    </location>
</feature>
<reference evidence="7" key="1">
    <citation type="submission" date="2017-05" db="UniProtKB">
        <authorList>
            <consortium name="EnsemblMetazoa"/>
        </authorList>
    </citation>
    <scope>IDENTIFICATION</scope>
</reference>
<dbReference type="PROSITE" id="PS51892">
    <property type="entry name" value="SUBTILASE"/>
    <property type="match status" value="1"/>
</dbReference>
<dbReference type="InterPro" id="IPR015500">
    <property type="entry name" value="Peptidase_S8_subtilisin-rel"/>
</dbReference>
<dbReference type="Gene3D" id="3.40.50.200">
    <property type="entry name" value="Peptidase S8/S53 domain"/>
    <property type="match status" value="2"/>
</dbReference>
<keyword evidence="4 5" id="KW-0720">Serine protease</keyword>
<proteinExistence type="inferred from homology"/>
<dbReference type="InterPro" id="IPR036852">
    <property type="entry name" value="Peptidase_S8/S53_dom_sf"/>
</dbReference>
<dbReference type="GO" id="GO:0006508">
    <property type="term" value="P:proteolysis"/>
    <property type="evidence" value="ECO:0007669"/>
    <property type="project" value="UniProtKB-KW"/>
</dbReference>